<accession>A0A158HI35</accession>
<name>A0A158HI35_9BURK</name>
<evidence type="ECO:0000313" key="1">
    <source>
        <dbReference type="EMBL" id="SAL43946.1"/>
    </source>
</evidence>
<dbReference type="EMBL" id="FCOM02000006">
    <property type="protein sequence ID" value="SAL43946.1"/>
    <property type="molecule type" value="Genomic_DNA"/>
</dbReference>
<sequence>MIELQCERLTKQLSLGRPTKESTFVLYCLQQSLLALMRVRTAAEK</sequence>
<dbReference type="OrthoDB" id="9975183at2"/>
<proteinExistence type="predicted"/>
<gene>
    <name evidence="1" type="ORF">AWB74_01817</name>
</gene>
<comment type="caution">
    <text evidence="1">The sequence shown here is derived from an EMBL/GenBank/DDBJ whole genome shotgun (WGS) entry which is preliminary data.</text>
</comment>
<keyword evidence="2" id="KW-1185">Reference proteome</keyword>
<protein>
    <submittedName>
        <fullName evidence="1">Uncharacterized protein</fullName>
    </submittedName>
</protein>
<evidence type="ECO:0000313" key="2">
    <source>
        <dbReference type="Proteomes" id="UP000055019"/>
    </source>
</evidence>
<dbReference type="AlphaFoldDB" id="A0A158HI35"/>
<reference evidence="1" key="1">
    <citation type="submission" date="2016-01" db="EMBL/GenBank/DDBJ databases">
        <authorList>
            <person name="Peeters C."/>
        </authorList>
    </citation>
    <scope>NUCLEOTIDE SEQUENCE [LARGE SCALE GENOMIC DNA]</scope>
    <source>
        <strain evidence="1">LMG 29317</strain>
    </source>
</reference>
<dbReference type="Proteomes" id="UP000055019">
    <property type="component" value="Unassembled WGS sequence"/>
</dbReference>
<organism evidence="1 2">
    <name type="scientific">Caballeronia arvi</name>
    <dbReference type="NCBI Taxonomy" id="1777135"/>
    <lineage>
        <taxon>Bacteria</taxon>
        <taxon>Pseudomonadati</taxon>
        <taxon>Pseudomonadota</taxon>
        <taxon>Betaproteobacteria</taxon>
        <taxon>Burkholderiales</taxon>
        <taxon>Burkholderiaceae</taxon>
        <taxon>Caballeronia</taxon>
    </lineage>
</organism>